<dbReference type="AlphaFoldDB" id="A0AAJ7R9C5"/>
<keyword evidence="2" id="KW-1185">Reference proteome</keyword>
<dbReference type="GeneID" id="112493721"/>
<organism evidence="2 3">
    <name type="scientific">Cephus cinctus</name>
    <name type="common">Wheat stem sawfly</name>
    <dbReference type="NCBI Taxonomy" id="211228"/>
    <lineage>
        <taxon>Eukaryota</taxon>
        <taxon>Metazoa</taxon>
        <taxon>Ecdysozoa</taxon>
        <taxon>Arthropoda</taxon>
        <taxon>Hexapoda</taxon>
        <taxon>Insecta</taxon>
        <taxon>Pterygota</taxon>
        <taxon>Neoptera</taxon>
        <taxon>Endopterygota</taxon>
        <taxon>Hymenoptera</taxon>
        <taxon>Cephoidea</taxon>
        <taxon>Cephidae</taxon>
        <taxon>Cephus</taxon>
    </lineage>
</organism>
<name>A0AAJ7R9C5_CEPCN</name>
<dbReference type="KEGG" id="ccin:112493721"/>
<evidence type="ECO:0000313" key="3">
    <source>
        <dbReference type="RefSeq" id="XP_024936300.1"/>
    </source>
</evidence>
<sequence length="122" mass="13514">MLGLLGLGICIASISCLCCLCTSTLVYLPHLIDIKTGKFRSEKQKNEERKRLAKQIELQSGCSVGCCGIQSGECPCNIRYVLNPVLVKKTIFPSEPCNRIQQKKFCICPSFLDLVDTNNDNV</sequence>
<keyword evidence="1" id="KW-0812">Transmembrane</keyword>
<keyword evidence="1" id="KW-0472">Membrane</keyword>
<dbReference type="Proteomes" id="UP000694920">
    <property type="component" value="Unplaced"/>
</dbReference>
<evidence type="ECO:0000256" key="1">
    <source>
        <dbReference type="SAM" id="Phobius"/>
    </source>
</evidence>
<evidence type="ECO:0000313" key="2">
    <source>
        <dbReference type="Proteomes" id="UP000694920"/>
    </source>
</evidence>
<proteinExistence type="predicted"/>
<protein>
    <submittedName>
        <fullName evidence="3">Uncharacterized protein LOC112493721</fullName>
    </submittedName>
</protein>
<keyword evidence="1" id="KW-1133">Transmembrane helix</keyword>
<gene>
    <name evidence="3" type="primary">LOC112493721</name>
</gene>
<dbReference type="RefSeq" id="XP_024936300.1">
    <property type="nucleotide sequence ID" value="XM_025080532.1"/>
</dbReference>
<reference evidence="3" key="1">
    <citation type="submission" date="2025-08" db="UniProtKB">
        <authorList>
            <consortium name="RefSeq"/>
        </authorList>
    </citation>
    <scope>IDENTIFICATION</scope>
</reference>
<feature type="transmembrane region" description="Helical" evidence="1">
    <location>
        <begin position="6"/>
        <end position="28"/>
    </location>
</feature>
<accession>A0AAJ7R9C5</accession>